<proteinExistence type="predicted"/>
<dbReference type="AlphaFoldDB" id="A0A0E9TKA5"/>
<reference evidence="1" key="2">
    <citation type="journal article" date="2015" name="Fish Shellfish Immunol.">
        <title>Early steps in the European eel (Anguilla anguilla)-Vibrio vulnificus interaction in the gills: Role of the RtxA13 toxin.</title>
        <authorList>
            <person name="Callol A."/>
            <person name="Pajuelo D."/>
            <person name="Ebbesson L."/>
            <person name="Teles M."/>
            <person name="MacKenzie S."/>
            <person name="Amaro C."/>
        </authorList>
    </citation>
    <scope>NUCLEOTIDE SEQUENCE</scope>
</reference>
<name>A0A0E9TKA5_ANGAN</name>
<accession>A0A0E9TKA5</accession>
<reference evidence="1" key="1">
    <citation type="submission" date="2014-11" db="EMBL/GenBank/DDBJ databases">
        <authorList>
            <person name="Amaro Gonzalez C."/>
        </authorList>
    </citation>
    <scope>NUCLEOTIDE SEQUENCE</scope>
</reference>
<sequence length="21" mass="2765">MLFNCIKYPYNYYNWFNNDEI</sequence>
<protein>
    <submittedName>
        <fullName evidence="1">Uncharacterized protein</fullName>
    </submittedName>
</protein>
<dbReference type="EMBL" id="GBXM01054551">
    <property type="protein sequence ID" value="JAH54026.1"/>
    <property type="molecule type" value="Transcribed_RNA"/>
</dbReference>
<organism evidence="1">
    <name type="scientific">Anguilla anguilla</name>
    <name type="common">European freshwater eel</name>
    <name type="synonym">Muraena anguilla</name>
    <dbReference type="NCBI Taxonomy" id="7936"/>
    <lineage>
        <taxon>Eukaryota</taxon>
        <taxon>Metazoa</taxon>
        <taxon>Chordata</taxon>
        <taxon>Craniata</taxon>
        <taxon>Vertebrata</taxon>
        <taxon>Euteleostomi</taxon>
        <taxon>Actinopterygii</taxon>
        <taxon>Neopterygii</taxon>
        <taxon>Teleostei</taxon>
        <taxon>Anguilliformes</taxon>
        <taxon>Anguillidae</taxon>
        <taxon>Anguilla</taxon>
    </lineage>
</organism>
<evidence type="ECO:0000313" key="1">
    <source>
        <dbReference type="EMBL" id="JAH54026.1"/>
    </source>
</evidence>